<dbReference type="EMBL" id="SNXW01000003">
    <property type="protein sequence ID" value="TDP84859.1"/>
    <property type="molecule type" value="Genomic_DNA"/>
</dbReference>
<name>A0A4R6RF06_9BURK</name>
<dbReference type="RefSeq" id="WP_133608161.1">
    <property type="nucleotide sequence ID" value="NZ_SNXW01000003.1"/>
</dbReference>
<dbReference type="InterPro" id="IPR003660">
    <property type="entry name" value="HAMP_dom"/>
</dbReference>
<keyword evidence="10" id="KW-1185">Reference proteome</keyword>
<dbReference type="Pfam" id="PF00015">
    <property type="entry name" value="MCPsignal"/>
    <property type="match status" value="1"/>
</dbReference>
<dbReference type="InterPro" id="IPR013655">
    <property type="entry name" value="PAS_fold_3"/>
</dbReference>
<dbReference type="Pfam" id="PF08447">
    <property type="entry name" value="PAS_3"/>
    <property type="match status" value="1"/>
</dbReference>
<evidence type="ECO:0000256" key="2">
    <source>
        <dbReference type="ARBA" id="ARBA00022481"/>
    </source>
</evidence>
<feature type="transmembrane region" description="Helical" evidence="5">
    <location>
        <begin position="169"/>
        <end position="190"/>
    </location>
</feature>
<dbReference type="GO" id="GO:0004888">
    <property type="term" value="F:transmembrane signaling receptor activity"/>
    <property type="evidence" value="ECO:0007669"/>
    <property type="project" value="InterPro"/>
</dbReference>
<dbReference type="InterPro" id="IPR035965">
    <property type="entry name" value="PAS-like_dom_sf"/>
</dbReference>
<dbReference type="OrthoDB" id="9806477at2"/>
<proteinExistence type="inferred from homology"/>
<dbReference type="Proteomes" id="UP000294593">
    <property type="component" value="Unassembled WGS sequence"/>
</dbReference>
<comment type="caution">
    <text evidence="9">The sequence shown here is derived from an EMBL/GenBank/DDBJ whole genome shotgun (WGS) entry which is preliminary data.</text>
</comment>
<dbReference type="NCBIfam" id="TIGR00229">
    <property type="entry name" value="sensory_box"/>
    <property type="match status" value="1"/>
</dbReference>
<reference evidence="9 10" key="1">
    <citation type="submission" date="2019-03" db="EMBL/GenBank/DDBJ databases">
        <title>Genomic Encyclopedia of Type Strains, Phase IV (KMG-IV): sequencing the most valuable type-strain genomes for metagenomic binning, comparative biology and taxonomic classification.</title>
        <authorList>
            <person name="Goeker M."/>
        </authorList>
    </citation>
    <scope>NUCLEOTIDE SEQUENCE [LARGE SCALE GENOMIC DNA]</scope>
    <source>
        <strain evidence="9 10">DSM 11901</strain>
    </source>
</reference>
<gene>
    <name evidence="9" type="ORF">EV672_103434</name>
</gene>
<dbReference type="Gene3D" id="3.30.450.20">
    <property type="entry name" value="PAS domain"/>
    <property type="match status" value="1"/>
</dbReference>
<dbReference type="SMART" id="SM00086">
    <property type="entry name" value="PAC"/>
    <property type="match status" value="1"/>
</dbReference>
<dbReference type="InterPro" id="IPR000014">
    <property type="entry name" value="PAS"/>
</dbReference>
<dbReference type="InterPro" id="IPR001610">
    <property type="entry name" value="PAC"/>
</dbReference>
<dbReference type="GO" id="GO:0005886">
    <property type="term" value="C:plasma membrane"/>
    <property type="evidence" value="ECO:0007669"/>
    <property type="project" value="TreeGrafter"/>
</dbReference>
<dbReference type="SMART" id="SM00091">
    <property type="entry name" value="PAS"/>
    <property type="match status" value="1"/>
</dbReference>
<comment type="similarity">
    <text evidence="3">Belongs to the methyl-accepting chemotaxis (MCP) protein family.</text>
</comment>
<dbReference type="InterPro" id="IPR004089">
    <property type="entry name" value="MCPsignal_dom"/>
</dbReference>
<dbReference type="SUPFAM" id="SSF55785">
    <property type="entry name" value="PYP-like sensor domain (PAS domain)"/>
    <property type="match status" value="1"/>
</dbReference>
<dbReference type="SMART" id="SM00304">
    <property type="entry name" value="HAMP"/>
    <property type="match status" value="1"/>
</dbReference>
<dbReference type="SMART" id="SM00283">
    <property type="entry name" value="MA"/>
    <property type="match status" value="1"/>
</dbReference>
<dbReference type="PRINTS" id="PR00260">
    <property type="entry name" value="CHEMTRNSDUCR"/>
</dbReference>
<keyword evidence="2" id="KW-0488">Methylation</keyword>
<dbReference type="InterPro" id="IPR004090">
    <property type="entry name" value="Chemotax_Me-accpt_rcpt"/>
</dbReference>
<keyword evidence="5" id="KW-0812">Transmembrane</keyword>
<evidence type="ECO:0000259" key="6">
    <source>
        <dbReference type="PROSITE" id="PS50111"/>
    </source>
</evidence>
<dbReference type="PROSITE" id="PS50885">
    <property type="entry name" value="HAMP"/>
    <property type="match status" value="1"/>
</dbReference>
<evidence type="ECO:0000313" key="10">
    <source>
        <dbReference type="Proteomes" id="UP000294593"/>
    </source>
</evidence>
<feature type="domain" description="Methyl-accepting transducer" evidence="6">
    <location>
        <begin position="279"/>
        <end position="508"/>
    </location>
</feature>
<dbReference type="PANTHER" id="PTHR43531:SF14">
    <property type="entry name" value="METHYL-ACCEPTING CHEMOTAXIS PROTEIN I-RELATED"/>
    <property type="match status" value="1"/>
</dbReference>
<dbReference type="PROSITE" id="PS50112">
    <property type="entry name" value="PAS"/>
    <property type="match status" value="1"/>
</dbReference>
<feature type="transmembrane region" description="Helical" evidence="5">
    <location>
        <begin position="202"/>
        <end position="220"/>
    </location>
</feature>
<dbReference type="SUPFAM" id="SSF58104">
    <property type="entry name" value="Methyl-accepting chemotaxis protein (MCP) signaling domain"/>
    <property type="match status" value="1"/>
</dbReference>
<keyword evidence="5" id="KW-0472">Membrane</keyword>
<evidence type="ECO:0000259" key="7">
    <source>
        <dbReference type="PROSITE" id="PS50112"/>
    </source>
</evidence>
<dbReference type="Gene3D" id="1.10.287.950">
    <property type="entry name" value="Methyl-accepting chemotaxis protein"/>
    <property type="match status" value="1"/>
</dbReference>
<evidence type="ECO:0000256" key="5">
    <source>
        <dbReference type="SAM" id="Phobius"/>
    </source>
</evidence>
<organism evidence="9 10">
    <name type="scientific">Aquabacterium commune</name>
    <dbReference type="NCBI Taxonomy" id="70586"/>
    <lineage>
        <taxon>Bacteria</taxon>
        <taxon>Pseudomonadati</taxon>
        <taxon>Pseudomonadota</taxon>
        <taxon>Betaproteobacteria</taxon>
        <taxon>Burkholderiales</taxon>
        <taxon>Aquabacterium</taxon>
    </lineage>
</organism>
<dbReference type="CDD" id="cd00130">
    <property type="entry name" value="PAS"/>
    <property type="match status" value="1"/>
</dbReference>
<dbReference type="InterPro" id="IPR051310">
    <property type="entry name" value="MCP_chemotaxis"/>
</dbReference>
<dbReference type="CDD" id="cd06225">
    <property type="entry name" value="HAMP"/>
    <property type="match status" value="1"/>
</dbReference>
<sequence>MRLNLPVTDHEFAFPKGETLVSTTDLKGRITYCNPSFILVSGYQREELLGQPHNMIRHPDMPEEAFRDMWETIASGKPWTAPVKNRRKDGTFYWVQANVTPLMENGQPVGYMSVRTEPSREDVIATDALYRTMAREKEQGTLVHVLRRGRVVRNDTAGRIKEALTPGMSARLTLITAVATLSAFAAGLFAAGQGTGLHSPWLIAYLLVGVAVAWGVSLHLRHITLGPIHGLMDIANRMAAGDLTQSIQSDRHDLIGQFTRSLNQLNVNLRSIVKDARTEVDEMLLATREIAAGNQDLSSRTEAQASSLQQTAASMEQITGTVRHSADTAHQAADLAQQTTTITERSSAVVSSVTQTMSGIEESSHRIGEIIQVIDSIAFQTNILALNAAVEAARAGEQGRGFAVVASEVRALAGRTATAAREVKQLITDSAEKVRAGSELTRTAQLTMDEAVQAVAHVTTLVNQISGGATEQLSGISQINAAVSQLDGITQQNAAAVEEIAAASMSLASRAKTVSETVQVFRIEATGGMRQPDAVALRREMREAGGVKS</sequence>
<accession>A0A4R6RF06</accession>
<dbReference type="FunFam" id="1.10.287.950:FF:000001">
    <property type="entry name" value="Methyl-accepting chemotaxis sensory transducer"/>
    <property type="match status" value="1"/>
</dbReference>
<dbReference type="AlphaFoldDB" id="A0A4R6RF06"/>
<evidence type="ECO:0000256" key="4">
    <source>
        <dbReference type="PROSITE-ProRule" id="PRU00284"/>
    </source>
</evidence>
<dbReference type="PROSITE" id="PS50111">
    <property type="entry name" value="CHEMOTAXIS_TRANSDUC_2"/>
    <property type="match status" value="1"/>
</dbReference>
<evidence type="ECO:0000256" key="1">
    <source>
        <dbReference type="ARBA" id="ARBA00004370"/>
    </source>
</evidence>
<evidence type="ECO:0000313" key="9">
    <source>
        <dbReference type="EMBL" id="TDP84859.1"/>
    </source>
</evidence>
<dbReference type="CDD" id="cd11386">
    <property type="entry name" value="MCP_signal"/>
    <property type="match status" value="1"/>
</dbReference>
<comment type="subcellular location">
    <subcellularLocation>
        <location evidence="1">Membrane</location>
    </subcellularLocation>
</comment>
<feature type="domain" description="HAMP" evidence="8">
    <location>
        <begin position="222"/>
        <end position="274"/>
    </location>
</feature>
<keyword evidence="5" id="KW-1133">Transmembrane helix</keyword>
<dbReference type="PANTHER" id="PTHR43531">
    <property type="entry name" value="PROTEIN ICFG"/>
    <property type="match status" value="1"/>
</dbReference>
<protein>
    <submittedName>
        <fullName evidence="9">Methyl-accepting chemotaxis sensory transducer with Pas/Pac sensor</fullName>
    </submittedName>
</protein>
<dbReference type="GO" id="GO:0006935">
    <property type="term" value="P:chemotaxis"/>
    <property type="evidence" value="ECO:0007669"/>
    <property type="project" value="InterPro"/>
</dbReference>
<feature type="domain" description="PAS" evidence="7">
    <location>
        <begin position="25"/>
        <end position="76"/>
    </location>
</feature>
<evidence type="ECO:0000256" key="3">
    <source>
        <dbReference type="ARBA" id="ARBA00029447"/>
    </source>
</evidence>
<keyword evidence="4" id="KW-0807">Transducer</keyword>
<evidence type="ECO:0000259" key="8">
    <source>
        <dbReference type="PROSITE" id="PS50885"/>
    </source>
</evidence>
<dbReference type="GO" id="GO:0007165">
    <property type="term" value="P:signal transduction"/>
    <property type="evidence" value="ECO:0007669"/>
    <property type="project" value="UniProtKB-KW"/>
</dbReference>